<dbReference type="InterPro" id="IPR036196">
    <property type="entry name" value="Ptyr_pPase_sf"/>
</dbReference>
<feature type="domain" description="HTH arsR-type" evidence="2">
    <location>
        <begin position="138"/>
        <end position="233"/>
    </location>
</feature>
<dbReference type="SUPFAM" id="SSF46785">
    <property type="entry name" value="Winged helix' DNA-binding domain"/>
    <property type="match status" value="1"/>
</dbReference>
<dbReference type="PANTHER" id="PTHR43428">
    <property type="entry name" value="ARSENATE REDUCTASE"/>
    <property type="match status" value="1"/>
</dbReference>
<dbReference type="Proteomes" id="UP000313645">
    <property type="component" value="Unassembled WGS sequence"/>
</dbReference>
<keyword evidence="1" id="KW-0059">Arsenical resistance</keyword>
<name>A0ABY1ZFE5_9GAMM</name>
<dbReference type="SMART" id="SM00226">
    <property type="entry name" value="LMWPc"/>
    <property type="match status" value="1"/>
</dbReference>
<reference evidence="3 4" key="1">
    <citation type="submission" date="2019-02" db="EMBL/GenBank/DDBJ databases">
        <title>Marinobacter halodurans sp. nov., a marine bacterium isolated from sea tidal flat.</title>
        <authorList>
            <person name="Yoo Y."/>
            <person name="Lee D.W."/>
            <person name="Kim B.S."/>
            <person name="Kim J.-J."/>
        </authorList>
    </citation>
    <scope>NUCLEOTIDE SEQUENCE [LARGE SCALE GENOMIC DNA]</scope>
    <source>
        <strain evidence="3 4">YJ-S3-2</strain>
    </source>
</reference>
<proteinExistence type="predicted"/>
<dbReference type="InterPro" id="IPR011991">
    <property type="entry name" value="ArsR-like_HTH"/>
</dbReference>
<comment type="caution">
    <text evidence="3">The sequence shown here is derived from an EMBL/GenBank/DDBJ whole genome shotgun (WGS) entry which is preliminary data.</text>
</comment>
<evidence type="ECO:0000313" key="3">
    <source>
        <dbReference type="EMBL" id="TBW48984.1"/>
    </source>
</evidence>
<dbReference type="PANTHER" id="PTHR43428:SF1">
    <property type="entry name" value="ARSENATE REDUCTASE"/>
    <property type="match status" value="1"/>
</dbReference>
<dbReference type="InterPro" id="IPR036390">
    <property type="entry name" value="WH_DNA-bd_sf"/>
</dbReference>
<evidence type="ECO:0000259" key="2">
    <source>
        <dbReference type="PROSITE" id="PS50987"/>
    </source>
</evidence>
<dbReference type="RefSeq" id="WP_131483753.1">
    <property type="nucleotide sequence ID" value="NZ_SJDL01000044.1"/>
</dbReference>
<gene>
    <name evidence="3" type="ORF">EZI54_20435</name>
</gene>
<dbReference type="InterPro" id="IPR023485">
    <property type="entry name" value="Ptyr_pPase"/>
</dbReference>
<dbReference type="EMBL" id="SJDL01000044">
    <property type="protein sequence ID" value="TBW48984.1"/>
    <property type="molecule type" value="Genomic_DNA"/>
</dbReference>
<dbReference type="SMART" id="SM00418">
    <property type="entry name" value="HTH_ARSR"/>
    <property type="match status" value="1"/>
</dbReference>
<organism evidence="3 4">
    <name type="scientific">Marinobacter halodurans</name>
    <dbReference type="NCBI Taxonomy" id="2528979"/>
    <lineage>
        <taxon>Bacteria</taxon>
        <taxon>Pseudomonadati</taxon>
        <taxon>Pseudomonadota</taxon>
        <taxon>Gammaproteobacteria</taxon>
        <taxon>Pseudomonadales</taxon>
        <taxon>Marinobacteraceae</taxon>
        <taxon>Marinobacter</taxon>
    </lineage>
</organism>
<dbReference type="CDD" id="cd00090">
    <property type="entry name" value="HTH_ARSR"/>
    <property type="match status" value="1"/>
</dbReference>
<dbReference type="Gene3D" id="3.40.50.2300">
    <property type="match status" value="1"/>
</dbReference>
<dbReference type="InterPro" id="IPR001845">
    <property type="entry name" value="HTH_ArsR_DNA-bd_dom"/>
</dbReference>
<dbReference type="Pfam" id="PF01451">
    <property type="entry name" value="LMWPc"/>
    <property type="match status" value="1"/>
</dbReference>
<accession>A0ABY1ZFE5</accession>
<sequence>MSARRRVLFVCTANSARSLMAEAILKHMAGDQFEVASAGTDPKQPHPLALQCIEDAGMDSAGLSSQSMTALGDAHWDYVITLCDKAARECRPIKSVGQTIAWDFPDPVPGNQLATFALVLKELRERIGLFVMVHQKDTPRPIHYPPAGVFKALGDENRLTTLLLIQQHEELCVCELTRALALSQPRISRYLAHLRDMALVEDERRGQWIYYRLHPALPDWILQTLKAAAAENPDIIEPLARRLVTMPNRPAKMDCA</sequence>
<dbReference type="PROSITE" id="PS50987">
    <property type="entry name" value="HTH_ARSR_2"/>
    <property type="match status" value="1"/>
</dbReference>
<keyword evidence="4" id="KW-1185">Reference proteome</keyword>
<evidence type="ECO:0000313" key="4">
    <source>
        <dbReference type="Proteomes" id="UP000313645"/>
    </source>
</evidence>
<dbReference type="NCBIfam" id="NF033788">
    <property type="entry name" value="HTH_metalloreg"/>
    <property type="match status" value="1"/>
</dbReference>
<dbReference type="Pfam" id="PF01022">
    <property type="entry name" value="HTH_5"/>
    <property type="match status" value="1"/>
</dbReference>
<dbReference type="InterPro" id="IPR036388">
    <property type="entry name" value="WH-like_DNA-bd_sf"/>
</dbReference>
<dbReference type="Gene3D" id="1.10.10.10">
    <property type="entry name" value="Winged helix-like DNA-binding domain superfamily/Winged helix DNA-binding domain"/>
    <property type="match status" value="1"/>
</dbReference>
<protein>
    <submittedName>
        <fullName evidence="3">Metalloregulator ArsR/SmtB family transcription factor</fullName>
    </submittedName>
</protein>
<dbReference type="CDD" id="cd16345">
    <property type="entry name" value="LMWP_ArsC"/>
    <property type="match status" value="1"/>
</dbReference>
<dbReference type="PRINTS" id="PR00778">
    <property type="entry name" value="HTHARSR"/>
</dbReference>
<dbReference type="SUPFAM" id="SSF52788">
    <property type="entry name" value="Phosphotyrosine protein phosphatases I"/>
    <property type="match status" value="1"/>
</dbReference>
<evidence type="ECO:0000256" key="1">
    <source>
        <dbReference type="ARBA" id="ARBA00022849"/>
    </source>
</evidence>